<dbReference type="SMART" id="SM00354">
    <property type="entry name" value="HTH_LACI"/>
    <property type="match status" value="1"/>
</dbReference>
<organism evidence="7 8">
    <name type="scientific">Massilia agri</name>
    <dbReference type="NCBI Taxonomy" id="1886785"/>
    <lineage>
        <taxon>Bacteria</taxon>
        <taxon>Pseudomonadati</taxon>
        <taxon>Pseudomonadota</taxon>
        <taxon>Betaproteobacteria</taxon>
        <taxon>Burkholderiales</taxon>
        <taxon>Oxalobacteraceae</taxon>
        <taxon>Telluria group</taxon>
        <taxon>Massilia</taxon>
    </lineage>
</organism>
<name>A0ABT2AHY4_9BURK</name>
<accession>A0ABT2AHY4</accession>
<proteinExistence type="predicted"/>
<dbReference type="InterPro" id="IPR001387">
    <property type="entry name" value="Cro/C1-type_HTH"/>
</dbReference>
<dbReference type="SUPFAM" id="SSF47413">
    <property type="entry name" value="lambda repressor-like DNA-binding domains"/>
    <property type="match status" value="1"/>
</dbReference>
<comment type="caution">
    <text evidence="7">The sequence shown here is derived from an EMBL/GenBank/DDBJ whole genome shotgun (WGS) entry which is preliminary data.</text>
</comment>
<evidence type="ECO:0000256" key="2">
    <source>
        <dbReference type="ARBA" id="ARBA00023015"/>
    </source>
</evidence>
<dbReference type="InterPro" id="IPR010982">
    <property type="entry name" value="Lambda_DNA-bd_dom_sf"/>
</dbReference>
<dbReference type="InterPro" id="IPR028082">
    <property type="entry name" value="Peripla_BP_I"/>
</dbReference>
<evidence type="ECO:0000256" key="3">
    <source>
        <dbReference type="ARBA" id="ARBA00023125"/>
    </source>
</evidence>
<evidence type="ECO:0000256" key="1">
    <source>
        <dbReference type="ARBA" id="ARBA00022491"/>
    </source>
</evidence>
<dbReference type="Pfam" id="PF00356">
    <property type="entry name" value="LacI"/>
    <property type="match status" value="1"/>
</dbReference>
<evidence type="ECO:0000259" key="5">
    <source>
        <dbReference type="PROSITE" id="PS50932"/>
    </source>
</evidence>
<dbReference type="PANTHER" id="PTHR30146">
    <property type="entry name" value="LACI-RELATED TRANSCRIPTIONAL REPRESSOR"/>
    <property type="match status" value="1"/>
</dbReference>
<dbReference type="CDD" id="cd01392">
    <property type="entry name" value="HTH_LacI"/>
    <property type="match status" value="1"/>
</dbReference>
<evidence type="ECO:0000313" key="7">
    <source>
        <dbReference type="EMBL" id="MCS0595383.1"/>
    </source>
</evidence>
<evidence type="ECO:0000259" key="6">
    <source>
        <dbReference type="PROSITE" id="PS50943"/>
    </source>
</evidence>
<reference evidence="7 8" key="1">
    <citation type="submission" date="2022-08" db="EMBL/GenBank/DDBJ databases">
        <title>Reclassification of Massilia species as members of the genera Telluria, Duganella, Pseudoduganella, Mokoshia gen. nov. and Zemynaea gen. nov. using orthogonal and non-orthogonal genome-based approaches.</title>
        <authorList>
            <person name="Bowman J.P."/>
        </authorList>
    </citation>
    <scope>NUCLEOTIDE SEQUENCE [LARGE SCALE GENOMIC DNA]</scope>
    <source>
        <strain evidence="7 8">JCM 31661</strain>
    </source>
</reference>
<dbReference type="Gene3D" id="3.40.50.2300">
    <property type="match status" value="2"/>
</dbReference>
<dbReference type="SUPFAM" id="SSF53822">
    <property type="entry name" value="Periplasmic binding protein-like I"/>
    <property type="match status" value="1"/>
</dbReference>
<keyword evidence="2" id="KW-0805">Transcription regulation</keyword>
<dbReference type="PROSITE" id="PS50932">
    <property type="entry name" value="HTH_LACI_2"/>
    <property type="match status" value="1"/>
</dbReference>
<dbReference type="EMBL" id="JANUHA010000002">
    <property type="protein sequence ID" value="MCS0595383.1"/>
    <property type="molecule type" value="Genomic_DNA"/>
</dbReference>
<dbReference type="Pfam" id="PF13377">
    <property type="entry name" value="Peripla_BP_3"/>
    <property type="match status" value="1"/>
</dbReference>
<dbReference type="PROSITE" id="PS50943">
    <property type="entry name" value="HTH_CROC1"/>
    <property type="match status" value="1"/>
</dbReference>
<evidence type="ECO:0000256" key="4">
    <source>
        <dbReference type="ARBA" id="ARBA00023163"/>
    </source>
</evidence>
<dbReference type="InterPro" id="IPR046335">
    <property type="entry name" value="LacI/GalR-like_sensor"/>
</dbReference>
<evidence type="ECO:0000313" key="8">
    <source>
        <dbReference type="Proteomes" id="UP001206572"/>
    </source>
</evidence>
<keyword evidence="4" id="KW-0804">Transcription</keyword>
<gene>
    <name evidence="7" type="ORF">NX780_03385</name>
</gene>
<dbReference type="Gene3D" id="1.10.260.40">
    <property type="entry name" value="lambda repressor-like DNA-binding domains"/>
    <property type="match status" value="1"/>
</dbReference>
<keyword evidence="1" id="KW-0678">Repressor</keyword>
<keyword evidence="3" id="KW-0238">DNA-binding</keyword>
<sequence length="337" mass="35260">MATMKQVAERAGVSTSTVSHVINKTRAVSEDVRERVLAVIGEMGYIPNAMARSLKNDKTRTIGVSVPDNTHAAMAELLRGIEDAAFAVGYNIMLCNGYEDPQRQAAHLRSLIEKRIDGLVLVAGAARANEELAALLSSGRVPVVLADHAVAGVDTDFIGLDHEATGYLATRHLLELGHRRIACVAGPAHEPAGSARLAGCRRALAEAGLALDPKLLVHGSADCQGGHDAARRLLGLDAPPSALFACNDLMALGALCAAREAGVAVPAALSVAGGDDLGVAAFATPRLTTVAQPSHEMGRRLTELLLQRIQGDPAPRHQTRLGGQLVVRHSTAAPQAR</sequence>
<dbReference type="PANTHER" id="PTHR30146:SF148">
    <property type="entry name" value="HTH-TYPE TRANSCRIPTIONAL REPRESSOR PURR-RELATED"/>
    <property type="match status" value="1"/>
</dbReference>
<feature type="domain" description="HTH cro/C1-type" evidence="6">
    <location>
        <begin position="3"/>
        <end position="46"/>
    </location>
</feature>
<dbReference type="InterPro" id="IPR000843">
    <property type="entry name" value="HTH_LacI"/>
</dbReference>
<feature type="domain" description="HTH lacI-type" evidence="5">
    <location>
        <begin position="2"/>
        <end position="56"/>
    </location>
</feature>
<protein>
    <submittedName>
        <fullName evidence="7">LacI family transcriptional regulator</fullName>
    </submittedName>
</protein>
<keyword evidence="8" id="KW-1185">Reference proteome</keyword>
<dbReference type="Proteomes" id="UP001206572">
    <property type="component" value="Unassembled WGS sequence"/>
</dbReference>
<dbReference type="RefSeq" id="WP_258826451.1">
    <property type="nucleotide sequence ID" value="NZ_JANUHA010000002.1"/>
</dbReference>